<feature type="compositionally biased region" description="Low complexity" evidence="2">
    <location>
        <begin position="463"/>
        <end position="476"/>
    </location>
</feature>
<sequence>RARENFLLPYQVEKSNNRCCLQVCIRWIFTRALHSNLFANSGDSFRLRKGTVKQPSPLLQTMSGPCRSTPPTRQPRAQAKPPPLPQRSNSGRGSGGGTRGVTRQLSVQLARGGGPFRRTHCTLREAADDSQGGFLALRVIRELANSAAVSAACASDRDSGFATVNEESGGVYESLSSSSCDADASSLAEDNVVAATEGISRRILRRGSMCAALGSRQSAIAGGSEETAARRCQRRPSVPDGMGSLARPPHKKPSPPLPPRMPPPPPPPPPPRRRQSAGTAASTSAPASAIACPGPPEPRTAGIDSTIPRATYAEQIRQAHRRLQPQQKHPQAVSRHSSVSIVTSRPPELPPRRCRRDSPARFHQDSYIMNRSGFARSESGGQFHRPKQDRNATGLVPGAQGVSGATSSRKHVHQHLVSSPSLPVSLLQPDVQPQAHGQQQPDNSFVRLSLEFNTELRAAPTLSSDSSESPESPNSPFASLPRPFPELAEPEAAAPPEPELGDDAGGGDSDGDGAEDELLPLSTQDAEEPHNESLEMLRTNLGDLRLRLAQAEANLLGSWRQLVIERCQATGALDSYDRYLSRLGPLARLRCQLDRRRRRLRQQQQQLDAAALPAEMEELRQRTCELERQLDEARQLAGSVGRNRRRLLAELRRRLAPGELMKLQEAVQHRMLLAEQAEATRIRVLCAQEHHSPCSC</sequence>
<feature type="compositionally biased region" description="Pro residues" evidence="2">
    <location>
        <begin position="254"/>
        <end position="270"/>
    </location>
</feature>
<feature type="region of interest" description="Disordered" evidence="2">
    <location>
        <begin position="459"/>
        <end position="517"/>
    </location>
</feature>
<evidence type="ECO:0000313" key="3">
    <source>
        <dbReference type="EMBL" id="PAA46619.1"/>
    </source>
</evidence>
<feature type="non-terminal residue" evidence="3">
    <location>
        <position position="1"/>
    </location>
</feature>
<feature type="region of interest" description="Disordered" evidence="2">
    <location>
        <begin position="52"/>
        <end position="101"/>
    </location>
</feature>
<feature type="compositionally biased region" description="Polar residues" evidence="2">
    <location>
        <begin position="53"/>
        <end position="63"/>
    </location>
</feature>
<feature type="region of interest" description="Disordered" evidence="2">
    <location>
        <begin position="216"/>
        <end position="363"/>
    </location>
</feature>
<protein>
    <recommendedName>
        <fullName evidence="5">ASD2 domain-containing protein</fullName>
    </recommendedName>
</protein>
<evidence type="ECO:0000256" key="1">
    <source>
        <dbReference type="SAM" id="Coils"/>
    </source>
</evidence>
<evidence type="ECO:0008006" key="5">
    <source>
        <dbReference type="Google" id="ProtNLM"/>
    </source>
</evidence>
<accession>A0A267DDG1</accession>
<feature type="coiled-coil region" evidence="1">
    <location>
        <begin position="586"/>
        <end position="636"/>
    </location>
</feature>
<keyword evidence="1" id="KW-0175">Coiled coil</keyword>
<feature type="compositionally biased region" description="Low complexity" evidence="2">
    <location>
        <begin position="276"/>
        <end position="291"/>
    </location>
</feature>
<organism evidence="3 4">
    <name type="scientific">Macrostomum lignano</name>
    <dbReference type="NCBI Taxonomy" id="282301"/>
    <lineage>
        <taxon>Eukaryota</taxon>
        <taxon>Metazoa</taxon>
        <taxon>Spiralia</taxon>
        <taxon>Lophotrochozoa</taxon>
        <taxon>Platyhelminthes</taxon>
        <taxon>Rhabditophora</taxon>
        <taxon>Macrostomorpha</taxon>
        <taxon>Macrostomida</taxon>
        <taxon>Macrostomidae</taxon>
        <taxon>Macrostomum</taxon>
    </lineage>
</organism>
<reference evidence="3 4" key="1">
    <citation type="submission" date="2017-06" db="EMBL/GenBank/DDBJ databases">
        <title>A platform for efficient transgenesis in Macrostomum lignano, a flatworm model organism for stem cell research.</title>
        <authorList>
            <person name="Berezikov E."/>
        </authorList>
    </citation>
    <scope>NUCLEOTIDE SEQUENCE [LARGE SCALE GENOMIC DNA]</scope>
    <source>
        <strain evidence="3">DV1</strain>
        <tissue evidence="3">Whole organism</tissue>
    </source>
</reference>
<evidence type="ECO:0000256" key="2">
    <source>
        <dbReference type="SAM" id="MobiDB-lite"/>
    </source>
</evidence>
<name>A0A267DDG1_9PLAT</name>
<dbReference type="Proteomes" id="UP000215902">
    <property type="component" value="Unassembled WGS sequence"/>
</dbReference>
<feature type="region of interest" description="Disordered" evidence="2">
    <location>
        <begin position="376"/>
        <end position="419"/>
    </location>
</feature>
<keyword evidence="4" id="KW-1185">Reference proteome</keyword>
<gene>
    <name evidence="3" type="ORF">BOX15_Mlig023564g3</name>
</gene>
<feature type="compositionally biased region" description="Polar residues" evidence="2">
    <location>
        <begin position="324"/>
        <end position="343"/>
    </location>
</feature>
<evidence type="ECO:0000313" key="4">
    <source>
        <dbReference type="Proteomes" id="UP000215902"/>
    </source>
</evidence>
<proteinExistence type="predicted"/>
<dbReference type="AlphaFoldDB" id="A0A267DDG1"/>
<dbReference type="EMBL" id="NIVC01004772">
    <property type="protein sequence ID" value="PAA46619.1"/>
    <property type="molecule type" value="Genomic_DNA"/>
</dbReference>
<comment type="caution">
    <text evidence="3">The sequence shown here is derived from an EMBL/GenBank/DDBJ whole genome shotgun (WGS) entry which is preliminary data.</text>
</comment>
<dbReference type="Gene3D" id="6.10.250.3120">
    <property type="match status" value="1"/>
</dbReference>